<comment type="caution">
    <text evidence="7">The sequence shown here is derived from an EMBL/GenBank/DDBJ whole genome shotgun (WGS) entry which is preliminary data.</text>
</comment>
<evidence type="ECO:0000256" key="3">
    <source>
        <dbReference type="ARBA" id="ARBA00023110"/>
    </source>
</evidence>
<reference evidence="7 8" key="1">
    <citation type="journal article" date="2016" name="Nat. Commun.">
        <title>Thousands of microbial genomes shed light on interconnected biogeochemical processes in an aquifer system.</title>
        <authorList>
            <person name="Anantharaman K."/>
            <person name="Brown C.T."/>
            <person name="Hug L.A."/>
            <person name="Sharon I."/>
            <person name="Castelle C.J."/>
            <person name="Probst A.J."/>
            <person name="Thomas B.C."/>
            <person name="Singh A."/>
            <person name="Wilkins M.J."/>
            <person name="Karaoz U."/>
            <person name="Brodie E.L."/>
            <person name="Williams K.H."/>
            <person name="Hubbard S.S."/>
            <person name="Banfield J.F."/>
        </authorList>
    </citation>
    <scope>NUCLEOTIDE SEQUENCE [LARGE SCALE GENOMIC DNA]</scope>
</reference>
<dbReference type="Pfam" id="PF00160">
    <property type="entry name" value="Pro_isomerase"/>
    <property type="match status" value="1"/>
</dbReference>
<name>A0A1G2LPL4_9BACT</name>
<evidence type="ECO:0000256" key="2">
    <source>
        <dbReference type="ARBA" id="ARBA00007365"/>
    </source>
</evidence>
<organism evidence="7 8">
    <name type="scientific">Candidatus Sungbacteria bacterium RIFCSPLOWO2_12_FULL_41_11</name>
    <dbReference type="NCBI Taxonomy" id="1802286"/>
    <lineage>
        <taxon>Bacteria</taxon>
        <taxon>Candidatus Sungiibacteriota</taxon>
    </lineage>
</organism>
<dbReference type="PANTHER" id="PTHR45625">
    <property type="entry name" value="PEPTIDYL-PROLYL CIS-TRANS ISOMERASE-RELATED"/>
    <property type="match status" value="1"/>
</dbReference>
<dbReference type="InterPro" id="IPR044666">
    <property type="entry name" value="Cyclophilin_A-like"/>
</dbReference>
<evidence type="ECO:0000313" key="8">
    <source>
        <dbReference type="Proteomes" id="UP000177171"/>
    </source>
</evidence>
<evidence type="ECO:0000313" key="7">
    <source>
        <dbReference type="EMBL" id="OHA12829.1"/>
    </source>
</evidence>
<dbReference type="PRINTS" id="PR00153">
    <property type="entry name" value="CSAPPISMRASE"/>
</dbReference>
<dbReference type="PIRSF" id="PIRSF001467">
    <property type="entry name" value="Peptidylpro_ismrse"/>
    <property type="match status" value="1"/>
</dbReference>
<keyword evidence="3 5" id="KW-0697">Rotamase</keyword>
<dbReference type="PANTHER" id="PTHR45625:SF4">
    <property type="entry name" value="PEPTIDYLPROLYL ISOMERASE DOMAIN AND WD REPEAT-CONTAINING PROTEIN 1"/>
    <property type="match status" value="1"/>
</dbReference>
<accession>A0A1G2LPL4</accession>
<sequence length="159" mass="17221">MYIVTIETSLGEIQFETFDKDAPKTVNNFITLAGKGFYDGLTFHRVVKGFVIQGGDPNGNGTGGPGYKFEDELDPNSESGKFGYKKGIVAMANSGPDTNGSQFFITLGDVPLPYKYTIFGKVVKGIEAVDKIGIVETGAQDKPLQPVFMKKVKVRELGL</sequence>
<gene>
    <name evidence="7" type="ORF">A3G49_03910</name>
</gene>
<comment type="function">
    <text evidence="1 5">PPIases accelerate the folding of proteins. It catalyzes the cis-trans isomerization of proline imidic peptide bonds in oligopeptides.</text>
</comment>
<comment type="similarity">
    <text evidence="2 5">Belongs to the cyclophilin-type PPIase family.</text>
</comment>
<proteinExistence type="inferred from homology"/>
<dbReference type="GO" id="GO:0006457">
    <property type="term" value="P:protein folding"/>
    <property type="evidence" value="ECO:0007669"/>
    <property type="project" value="InterPro"/>
</dbReference>
<feature type="domain" description="PPIase cyclophilin-type" evidence="6">
    <location>
        <begin position="1"/>
        <end position="154"/>
    </location>
</feature>
<protein>
    <recommendedName>
        <fullName evidence="5">Peptidyl-prolyl cis-trans isomerase</fullName>
        <shortName evidence="5">PPIase</shortName>
        <ecNumber evidence="5">5.2.1.8</ecNumber>
    </recommendedName>
</protein>
<dbReference type="EMBL" id="MHQY01000039">
    <property type="protein sequence ID" value="OHA12829.1"/>
    <property type="molecule type" value="Genomic_DNA"/>
</dbReference>
<evidence type="ECO:0000256" key="5">
    <source>
        <dbReference type="RuleBase" id="RU363019"/>
    </source>
</evidence>
<keyword evidence="4 5" id="KW-0413">Isomerase</keyword>
<dbReference type="PROSITE" id="PS50072">
    <property type="entry name" value="CSA_PPIASE_2"/>
    <property type="match status" value="1"/>
</dbReference>
<dbReference type="CDD" id="cd00317">
    <property type="entry name" value="cyclophilin"/>
    <property type="match status" value="1"/>
</dbReference>
<dbReference type="AlphaFoldDB" id="A0A1G2LPL4"/>
<evidence type="ECO:0000256" key="1">
    <source>
        <dbReference type="ARBA" id="ARBA00002388"/>
    </source>
</evidence>
<dbReference type="GO" id="GO:0003755">
    <property type="term" value="F:peptidyl-prolyl cis-trans isomerase activity"/>
    <property type="evidence" value="ECO:0007669"/>
    <property type="project" value="UniProtKB-UniRule"/>
</dbReference>
<comment type="catalytic activity">
    <reaction evidence="5">
        <text>[protein]-peptidylproline (omega=180) = [protein]-peptidylproline (omega=0)</text>
        <dbReference type="Rhea" id="RHEA:16237"/>
        <dbReference type="Rhea" id="RHEA-COMP:10747"/>
        <dbReference type="Rhea" id="RHEA-COMP:10748"/>
        <dbReference type="ChEBI" id="CHEBI:83833"/>
        <dbReference type="ChEBI" id="CHEBI:83834"/>
        <dbReference type="EC" id="5.2.1.8"/>
    </reaction>
</comment>
<dbReference type="Gene3D" id="2.40.100.10">
    <property type="entry name" value="Cyclophilin-like"/>
    <property type="match status" value="1"/>
</dbReference>
<evidence type="ECO:0000259" key="6">
    <source>
        <dbReference type="PROSITE" id="PS50072"/>
    </source>
</evidence>
<dbReference type="SUPFAM" id="SSF50891">
    <property type="entry name" value="Cyclophilin-like"/>
    <property type="match status" value="1"/>
</dbReference>
<dbReference type="EC" id="5.2.1.8" evidence="5"/>
<evidence type="ECO:0000256" key="4">
    <source>
        <dbReference type="ARBA" id="ARBA00023235"/>
    </source>
</evidence>
<dbReference type="InterPro" id="IPR020892">
    <property type="entry name" value="Cyclophilin-type_PPIase_CS"/>
</dbReference>
<dbReference type="InterPro" id="IPR029000">
    <property type="entry name" value="Cyclophilin-like_dom_sf"/>
</dbReference>
<dbReference type="PROSITE" id="PS00170">
    <property type="entry name" value="CSA_PPIASE_1"/>
    <property type="match status" value="1"/>
</dbReference>
<dbReference type="InterPro" id="IPR024936">
    <property type="entry name" value="Cyclophilin-type_PPIase"/>
</dbReference>
<dbReference type="Proteomes" id="UP000177171">
    <property type="component" value="Unassembled WGS sequence"/>
</dbReference>
<dbReference type="InterPro" id="IPR002130">
    <property type="entry name" value="Cyclophilin-type_PPIase_dom"/>
</dbReference>